<dbReference type="HOGENOM" id="CLU_706074_0_0_1"/>
<evidence type="ECO:0000313" key="2">
    <source>
        <dbReference type="Proteomes" id="UP000007115"/>
    </source>
</evidence>
<keyword evidence="2" id="KW-1185">Reference proteome</keyword>
<proteinExistence type="predicted"/>
<name>G9MM50_HYPVG</name>
<dbReference type="OrthoDB" id="10557095at2759"/>
<dbReference type="InParanoid" id="G9MM50"/>
<accession>G9MM50</accession>
<dbReference type="AlphaFoldDB" id="G9MM50"/>
<dbReference type="GeneID" id="25791451"/>
<dbReference type="Proteomes" id="UP000007115">
    <property type="component" value="Unassembled WGS sequence"/>
</dbReference>
<dbReference type="VEuPathDB" id="FungiDB:TRIVIDRAFT_219877"/>
<reference evidence="1 2" key="1">
    <citation type="journal article" date="2011" name="Genome Biol.">
        <title>Comparative genome sequence analysis underscores mycoparasitism as the ancestral life style of Trichoderma.</title>
        <authorList>
            <person name="Kubicek C.P."/>
            <person name="Herrera-Estrella A."/>
            <person name="Seidl-Seiboth V."/>
            <person name="Martinez D.A."/>
            <person name="Druzhinina I.S."/>
            <person name="Thon M."/>
            <person name="Zeilinger S."/>
            <person name="Casas-Flores S."/>
            <person name="Horwitz B.A."/>
            <person name="Mukherjee P.K."/>
            <person name="Mukherjee M."/>
            <person name="Kredics L."/>
            <person name="Alcaraz L.D."/>
            <person name="Aerts A."/>
            <person name="Antal Z."/>
            <person name="Atanasova L."/>
            <person name="Cervantes-Badillo M.G."/>
            <person name="Challacombe J."/>
            <person name="Chertkov O."/>
            <person name="McCluskey K."/>
            <person name="Coulpier F."/>
            <person name="Deshpande N."/>
            <person name="von Doehren H."/>
            <person name="Ebbole D.J."/>
            <person name="Esquivel-Naranjo E.U."/>
            <person name="Fekete E."/>
            <person name="Flipphi M."/>
            <person name="Glaser F."/>
            <person name="Gomez-Rodriguez E.Y."/>
            <person name="Gruber S."/>
            <person name="Han C."/>
            <person name="Henrissat B."/>
            <person name="Hermosa R."/>
            <person name="Hernandez-Onate M."/>
            <person name="Karaffa L."/>
            <person name="Kosti I."/>
            <person name="Le Crom S."/>
            <person name="Lindquist E."/>
            <person name="Lucas S."/>
            <person name="Luebeck M."/>
            <person name="Luebeck P.S."/>
            <person name="Margeot A."/>
            <person name="Metz B."/>
            <person name="Misra M."/>
            <person name="Nevalainen H."/>
            <person name="Omann M."/>
            <person name="Packer N."/>
            <person name="Perrone G."/>
            <person name="Uresti-Rivera E.E."/>
            <person name="Salamov A."/>
            <person name="Schmoll M."/>
            <person name="Seiboth B."/>
            <person name="Shapiro H."/>
            <person name="Sukno S."/>
            <person name="Tamayo-Ramos J.A."/>
            <person name="Tisch D."/>
            <person name="Wiest A."/>
            <person name="Wilkinson H.H."/>
            <person name="Zhang M."/>
            <person name="Coutinho P.M."/>
            <person name="Kenerley C.M."/>
            <person name="Monte E."/>
            <person name="Baker S.E."/>
            <person name="Grigoriev I.V."/>
        </authorList>
    </citation>
    <scope>NUCLEOTIDE SEQUENCE [LARGE SCALE GENOMIC DNA]</scope>
    <source>
        <strain evidence="2">Gv29-8 / FGSC 10586</strain>
    </source>
</reference>
<gene>
    <name evidence="1" type="ORF">TRIVIDRAFT_219877</name>
</gene>
<evidence type="ECO:0000313" key="1">
    <source>
        <dbReference type="EMBL" id="EHK24420.1"/>
    </source>
</evidence>
<dbReference type="EMBL" id="ABDF02000004">
    <property type="protein sequence ID" value="EHK24420.1"/>
    <property type="molecule type" value="Genomic_DNA"/>
</dbReference>
<sequence length="391" mass="45556">MASKQEDIVAPANEEAGPLDRKRIVRVDTKLESGTSDGDTHGCGILEKIVTTIVFVGENMPGRYKSEAAMEASRKFVYEHVVRRVYGDNKVIDEKIDETVTAKVDEGRISRFNAKFSEAIHGIHDDHTIRKRFKEYVNKHLLDKGEYDDEDVDEYDEDFIDETSAEPLVAVKVDEAIGKATRRLILYVSATICIYSQNDIAKREERRKTKERNKVFEIDYTNITKLWIEPKSHPEFDFVGFRELFREPKSYPEFDFVGFRELFREPKPQPEFDFVGFKELFMEPKPYPEFDFVGFVNLFKYYENAFTIEAINKREERAEREYTEFDFEGFIELFEDALTPNDEVDEGYVMVGHSASGADELVLVADETIDKYSTESENSKRTGKRWFFWSS</sequence>
<dbReference type="RefSeq" id="XP_013958629.1">
    <property type="nucleotide sequence ID" value="XM_014103154.1"/>
</dbReference>
<comment type="caution">
    <text evidence="1">The sequence shown here is derived from an EMBL/GenBank/DDBJ whole genome shotgun (WGS) entry which is preliminary data.</text>
</comment>
<protein>
    <submittedName>
        <fullName evidence="1">Uncharacterized protein</fullName>
    </submittedName>
</protein>
<organism evidence="1 2">
    <name type="scientific">Hypocrea virens (strain Gv29-8 / FGSC 10586)</name>
    <name type="common">Gliocladium virens</name>
    <name type="synonym">Trichoderma virens</name>
    <dbReference type="NCBI Taxonomy" id="413071"/>
    <lineage>
        <taxon>Eukaryota</taxon>
        <taxon>Fungi</taxon>
        <taxon>Dikarya</taxon>
        <taxon>Ascomycota</taxon>
        <taxon>Pezizomycotina</taxon>
        <taxon>Sordariomycetes</taxon>
        <taxon>Hypocreomycetidae</taxon>
        <taxon>Hypocreales</taxon>
        <taxon>Hypocreaceae</taxon>
        <taxon>Trichoderma</taxon>
    </lineage>
</organism>